<organism evidence="1">
    <name type="scientific">uncultured Caudovirales phage</name>
    <dbReference type="NCBI Taxonomy" id="2100421"/>
    <lineage>
        <taxon>Viruses</taxon>
        <taxon>Duplodnaviria</taxon>
        <taxon>Heunggongvirae</taxon>
        <taxon>Uroviricota</taxon>
        <taxon>Caudoviricetes</taxon>
        <taxon>Peduoviridae</taxon>
        <taxon>Maltschvirus</taxon>
        <taxon>Maltschvirus maltsch</taxon>
    </lineage>
</organism>
<proteinExistence type="predicted"/>
<sequence length="75" mass="8255">MKVNDTVVWNQATLRRTQHQGAKARGTIVALEMGGKIARVDWHGTWVPHEDGSTIRTVPVANLTRVFSNGVVFGD</sequence>
<evidence type="ECO:0000313" key="1">
    <source>
        <dbReference type="EMBL" id="CAB4134898.1"/>
    </source>
</evidence>
<name>A0A6J5LJX6_9CAUD</name>
<reference evidence="1" key="1">
    <citation type="submission" date="2020-04" db="EMBL/GenBank/DDBJ databases">
        <authorList>
            <person name="Chiriac C."/>
            <person name="Salcher M."/>
            <person name="Ghai R."/>
            <person name="Kavagutti S V."/>
        </authorList>
    </citation>
    <scope>NUCLEOTIDE SEQUENCE</scope>
</reference>
<gene>
    <name evidence="1" type="ORF">UFOVP274_79</name>
</gene>
<dbReference type="EMBL" id="LR796296">
    <property type="protein sequence ID" value="CAB4134898.1"/>
    <property type="molecule type" value="Genomic_DNA"/>
</dbReference>
<accession>A0A6J5LJX6</accession>
<protein>
    <submittedName>
        <fullName evidence="1">Uncharacterized protein</fullName>
    </submittedName>
</protein>